<gene>
    <name evidence="3" type="primary">srfAA</name>
    <name evidence="3" type="ORF">BFLFYP10_05085</name>
    <name evidence="2" type="ORF">NXW97_07380</name>
</gene>
<dbReference type="RefSeq" id="WP_010536470.1">
    <property type="nucleotide sequence ID" value="NZ_CACRSZ010000004.1"/>
</dbReference>
<reference evidence="3" key="1">
    <citation type="submission" date="2019-11" db="EMBL/GenBank/DDBJ databases">
        <authorList>
            <person name="Feng L."/>
        </authorList>
    </citation>
    <scope>NUCLEOTIDE SEQUENCE</scope>
    <source>
        <strain evidence="3">BfaecisLFYP10</strain>
    </source>
</reference>
<evidence type="ECO:0000259" key="1">
    <source>
        <dbReference type="Pfam" id="PF00501"/>
    </source>
</evidence>
<dbReference type="PANTHER" id="PTHR45398:SF1">
    <property type="entry name" value="ENZYME, PUTATIVE (JCVI)-RELATED"/>
    <property type="match status" value="1"/>
</dbReference>
<feature type="domain" description="AMP-dependent synthetase/ligase" evidence="1">
    <location>
        <begin position="8"/>
        <end position="112"/>
    </location>
</feature>
<dbReference type="Gene3D" id="3.40.50.12780">
    <property type="entry name" value="N-terminal domain of ligase-like"/>
    <property type="match status" value="1"/>
</dbReference>
<dbReference type="InterPro" id="IPR042099">
    <property type="entry name" value="ANL_N_sf"/>
</dbReference>
<evidence type="ECO:0000313" key="2">
    <source>
        <dbReference type="EMBL" id="MCS2791830.1"/>
    </source>
</evidence>
<organism evidence="3">
    <name type="scientific">Bacteroides faecis</name>
    <dbReference type="NCBI Taxonomy" id="674529"/>
    <lineage>
        <taxon>Bacteria</taxon>
        <taxon>Pseudomonadati</taxon>
        <taxon>Bacteroidota</taxon>
        <taxon>Bacteroidia</taxon>
        <taxon>Bacteroidales</taxon>
        <taxon>Bacteroidaceae</taxon>
        <taxon>Bacteroides</taxon>
    </lineage>
</organism>
<dbReference type="PANTHER" id="PTHR45398">
    <property type="match status" value="1"/>
</dbReference>
<protein>
    <submittedName>
        <fullName evidence="2">AMP-binding protein</fullName>
    </submittedName>
    <submittedName>
        <fullName evidence="3">Surfactin synthase subunit 1</fullName>
    </submittedName>
</protein>
<evidence type="ECO:0000313" key="3">
    <source>
        <dbReference type="EMBL" id="VYS75644.1"/>
    </source>
</evidence>
<dbReference type="AlphaFoldDB" id="A0A6N2R4L7"/>
<dbReference type="SUPFAM" id="SSF56801">
    <property type="entry name" value="Acetyl-CoA synthetase-like"/>
    <property type="match status" value="1"/>
</dbReference>
<sequence length="207" mass="23577">MLADIMKAALKYADRPAFVIEDETYTYSRLVGQAISISHTLRNLKENVVGIAAENRIETYASILAVLLAGKTYVILHPDYPAERKRQIARQAGIGLLLYGPEGNTVLPPDVAERAVFQSQLALLNDIADLLNRHHCRVRILISPDYNQKVLHPKDKEILCKLFGEANVFDFSGINEYTNDYHYYYEQGHYRPLLGKKLMERIYGHSL</sequence>
<dbReference type="EMBL" id="JANUTS010000001">
    <property type="protein sequence ID" value="MCS2791830.1"/>
    <property type="molecule type" value="Genomic_DNA"/>
</dbReference>
<dbReference type="Pfam" id="PF00501">
    <property type="entry name" value="AMP-binding"/>
    <property type="match status" value="1"/>
</dbReference>
<name>A0A6N2R4L7_9BACE</name>
<dbReference type="Proteomes" id="UP001204548">
    <property type="component" value="Unassembled WGS sequence"/>
</dbReference>
<accession>A0A6N2R4L7</accession>
<dbReference type="InterPro" id="IPR000873">
    <property type="entry name" value="AMP-dep_synth/lig_dom"/>
</dbReference>
<dbReference type="EMBL" id="CACRSZ010000004">
    <property type="protein sequence ID" value="VYS75644.1"/>
    <property type="molecule type" value="Genomic_DNA"/>
</dbReference>
<reference evidence="2" key="2">
    <citation type="submission" date="2022-08" db="EMBL/GenBank/DDBJ databases">
        <title>Genome Sequencing of Bacteroides fragilis Group Isolates with Nanopore Technology.</title>
        <authorList>
            <person name="Tisza M.J."/>
            <person name="Smith D."/>
            <person name="Dekker J.P."/>
        </authorList>
    </citation>
    <scope>NUCLEOTIDE SEQUENCE</scope>
    <source>
        <strain evidence="2">BFG-351</strain>
    </source>
</reference>
<proteinExistence type="predicted"/>